<gene>
    <name evidence="1" type="ORF">B0J11DRAFT_578231</name>
</gene>
<comment type="caution">
    <text evidence="1">The sequence shown here is derived from an EMBL/GenBank/DDBJ whole genome shotgun (WGS) entry which is preliminary data.</text>
</comment>
<dbReference type="Proteomes" id="UP000700596">
    <property type="component" value="Unassembled WGS sequence"/>
</dbReference>
<sequence>MATLIMLNIGAMAASLVPLAFIKKPTDPMKQTSISIGVGNGGSVPHVAIWGEDGAQISQFKGAANGHTHKGETWQTVVGDYQNGMRPANPTYVSVVIHENDAICVAAISVSGNGQQWIWIADMASFCGAQWMESDYTFQGSNSPMRCAWIDAYHTNNIIAKRMSMHIQDFTGDPGCCGNVRRTQIDCARIAEG</sequence>
<protein>
    <submittedName>
        <fullName evidence="1">Uncharacterized protein</fullName>
    </submittedName>
</protein>
<reference evidence="1" key="1">
    <citation type="journal article" date="2021" name="Nat. Commun.">
        <title>Genetic determinants of endophytism in the Arabidopsis root mycobiome.</title>
        <authorList>
            <person name="Mesny F."/>
            <person name="Miyauchi S."/>
            <person name="Thiergart T."/>
            <person name="Pickel B."/>
            <person name="Atanasova L."/>
            <person name="Karlsson M."/>
            <person name="Huettel B."/>
            <person name="Barry K.W."/>
            <person name="Haridas S."/>
            <person name="Chen C."/>
            <person name="Bauer D."/>
            <person name="Andreopoulos W."/>
            <person name="Pangilinan J."/>
            <person name="LaButti K."/>
            <person name="Riley R."/>
            <person name="Lipzen A."/>
            <person name="Clum A."/>
            <person name="Drula E."/>
            <person name="Henrissat B."/>
            <person name="Kohler A."/>
            <person name="Grigoriev I.V."/>
            <person name="Martin F.M."/>
            <person name="Hacquard S."/>
        </authorList>
    </citation>
    <scope>NUCLEOTIDE SEQUENCE</scope>
    <source>
        <strain evidence="1">MPI-CAGE-CH-0243</strain>
    </source>
</reference>
<dbReference type="OrthoDB" id="5365129at2759"/>
<dbReference type="AlphaFoldDB" id="A0A9P9E3F4"/>
<accession>A0A9P9E3F4</accession>
<evidence type="ECO:0000313" key="1">
    <source>
        <dbReference type="EMBL" id="KAH7130720.1"/>
    </source>
</evidence>
<proteinExistence type="predicted"/>
<dbReference type="EMBL" id="JAGMWT010000004">
    <property type="protein sequence ID" value="KAH7130720.1"/>
    <property type="molecule type" value="Genomic_DNA"/>
</dbReference>
<organism evidence="1 2">
    <name type="scientific">Dendryphion nanum</name>
    <dbReference type="NCBI Taxonomy" id="256645"/>
    <lineage>
        <taxon>Eukaryota</taxon>
        <taxon>Fungi</taxon>
        <taxon>Dikarya</taxon>
        <taxon>Ascomycota</taxon>
        <taxon>Pezizomycotina</taxon>
        <taxon>Dothideomycetes</taxon>
        <taxon>Pleosporomycetidae</taxon>
        <taxon>Pleosporales</taxon>
        <taxon>Torulaceae</taxon>
        <taxon>Dendryphion</taxon>
    </lineage>
</organism>
<evidence type="ECO:0000313" key="2">
    <source>
        <dbReference type="Proteomes" id="UP000700596"/>
    </source>
</evidence>
<name>A0A9P9E3F4_9PLEO</name>
<keyword evidence="2" id="KW-1185">Reference proteome</keyword>